<evidence type="ECO:0000313" key="1">
    <source>
        <dbReference type="EMBL" id="MDL5056672.1"/>
    </source>
</evidence>
<dbReference type="SUPFAM" id="SSF53649">
    <property type="entry name" value="Alkaline phosphatase-like"/>
    <property type="match status" value="1"/>
</dbReference>
<reference evidence="1 2" key="1">
    <citation type="submission" date="2023-06" db="EMBL/GenBank/DDBJ databases">
        <title>Whole genome sequence of Oscillatoria calcuttensis NRMC-F 0142.</title>
        <authorList>
            <person name="Shakena Fathima T."/>
            <person name="Muralitharan G."/>
            <person name="Thajuddin N."/>
        </authorList>
    </citation>
    <scope>NUCLEOTIDE SEQUENCE [LARGE SCALE GENOMIC DNA]</scope>
    <source>
        <strain evidence="1 2">NRMC-F 0142</strain>
    </source>
</reference>
<dbReference type="Pfam" id="PF01663">
    <property type="entry name" value="Phosphodiest"/>
    <property type="match status" value="1"/>
</dbReference>
<keyword evidence="2" id="KW-1185">Reference proteome</keyword>
<sequence length="521" mass="58730">MTRPSKVAFIGIDAADKDLILLWAKSGLLPTFQSLLNTAAWTPTTSPVGFYVGSIWPSFATGLSPTQHGCYCYSQLRPGTYRTERYSVFDFKSELFWDTISRAGRRVAIIDVPRIPPSENLNGIQIVDWGTHDPDLPDRLYTWPTSLASEIEAKYGRDPIGYCNRITRNVEGFTQFRNNLIERTQKKAQLSSQFLQQEKWDLFMTVFAESHCVGHQCWHLNDPTHPKYDSAIAQAVGNPIQDIYIAIDKAIGDLLQQIDSDTTVFVLASHGMGPHYDGTFLLDEILCRLEKVKTPAVQRQVAKALNSSWEKKPIIRHFMQPLRKYIWPPMRDRLWKSDKPIRHALQEPDTSNRKCFTLPNNDVYGGIRINLVGREPNGKIHPGAEYEAYCQQLTQDLMDIINVKTGQPIVKRVLKTQDHYQGEYLDHFPDLLVEWNREAPIAQVSSPKIGTLEKVFPGVRTGDHKPDGLLFAYGPGIAPGQLEAPISILDFAPTIAALLEVTLPKVDGQVIPAFKTPEPIA</sequence>
<dbReference type="InterPro" id="IPR017850">
    <property type="entry name" value="Alkaline_phosphatase_core_sf"/>
</dbReference>
<protein>
    <submittedName>
        <fullName evidence="1">Alkaline phosphatase family protein</fullName>
    </submittedName>
</protein>
<dbReference type="RefSeq" id="WP_284474386.1">
    <property type="nucleotide sequence ID" value="NZ_JASVEJ010000017.1"/>
</dbReference>
<proteinExistence type="predicted"/>
<gene>
    <name evidence="1" type="ORF">QQ055_04230</name>
</gene>
<dbReference type="EMBL" id="JASVEJ010000017">
    <property type="protein sequence ID" value="MDL5056672.1"/>
    <property type="molecule type" value="Genomic_DNA"/>
</dbReference>
<name>A0ABT7LYQ1_9CYAN</name>
<comment type="caution">
    <text evidence="1">The sequence shown here is derived from an EMBL/GenBank/DDBJ whole genome shotgun (WGS) entry which is preliminary data.</text>
</comment>
<dbReference type="Proteomes" id="UP001230986">
    <property type="component" value="Unassembled WGS sequence"/>
</dbReference>
<dbReference type="Gene3D" id="3.40.720.10">
    <property type="entry name" value="Alkaline Phosphatase, subunit A"/>
    <property type="match status" value="2"/>
</dbReference>
<accession>A0ABT7LYQ1</accession>
<evidence type="ECO:0000313" key="2">
    <source>
        <dbReference type="Proteomes" id="UP001230986"/>
    </source>
</evidence>
<organism evidence="1 2">
    <name type="scientific">Geitlerinema calcuttense NRMC-F 0142</name>
    <dbReference type="NCBI Taxonomy" id="2922238"/>
    <lineage>
        <taxon>Bacteria</taxon>
        <taxon>Bacillati</taxon>
        <taxon>Cyanobacteriota</taxon>
        <taxon>Cyanophyceae</taxon>
        <taxon>Geitlerinematales</taxon>
        <taxon>Geitlerinemataceae</taxon>
        <taxon>Geitlerinema</taxon>
    </lineage>
</organism>
<dbReference type="InterPro" id="IPR002591">
    <property type="entry name" value="Phosphodiest/P_Trfase"/>
</dbReference>